<gene>
    <name evidence="1" type="ORF">ENU14_06955</name>
</gene>
<comment type="caution">
    <text evidence="1">The sequence shown here is derived from an EMBL/GenBank/DDBJ whole genome shotgun (WGS) entry which is preliminary data.</text>
</comment>
<proteinExistence type="predicted"/>
<evidence type="ECO:0000313" key="1">
    <source>
        <dbReference type="EMBL" id="HGM59304.1"/>
    </source>
</evidence>
<accession>A0A7C4HEL9</accession>
<organism evidence="1">
    <name type="scientific">Staphylothermus marinus</name>
    <dbReference type="NCBI Taxonomy" id="2280"/>
    <lineage>
        <taxon>Archaea</taxon>
        <taxon>Thermoproteota</taxon>
        <taxon>Thermoprotei</taxon>
        <taxon>Desulfurococcales</taxon>
        <taxon>Desulfurococcaceae</taxon>
        <taxon>Staphylothermus</taxon>
    </lineage>
</organism>
<protein>
    <submittedName>
        <fullName evidence="1">Uncharacterized protein</fullName>
    </submittedName>
</protein>
<sequence length="129" mass="15180">MKNNSLPFFADASIVSNYRLLFKYWEIVREDRDLFEKAFLNKSDFDYLKEIVETMPGIDVASLLNMLVNRFIDRVNCEKAYRAYIETYGLNIDEKDACREVARILAGWLIEAGRNTGILKYKYSWKKGE</sequence>
<dbReference type="EMBL" id="DTBJ01000057">
    <property type="protein sequence ID" value="HGM59304.1"/>
    <property type="molecule type" value="Genomic_DNA"/>
</dbReference>
<reference evidence="1" key="1">
    <citation type="journal article" date="2020" name="mSystems">
        <title>Genome- and Community-Level Interaction Insights into Carbon Utilization and Element Cycling Functions of Hydrothermarchaeota in Hydrothermal Sediment.</title>
        <authorList>
            <person name="Zhou Z."/>
            <person name="Liu Y."/>
            <person name="Xu W."/>
            <person name="Pan J."/>
            <person name="Luo Z.H."/>
            <person name="Li M."/>
        </authorList>
    </citation>
    <scope>NUCLEOTIDE SEQUENCE [LARGE SCALE GENOMIC DNA]</scope>
    <source>
        <strain evidence="1">SpSt-642</strain>
    </source>
</reference>
<name>A0A7C4HEL9_STAMA</name>
<dbReference type="AlphaFoldDB" id="A0A7C4HEL9"/>